<comment type="caution">
    <text evidence="1">The sequence shown here is derived from an EMBL/GenBank/DDBJ whole genome shotgun (WGS) entry which is preliminary data.</text>
</comment>
<dbReference type="Proteomes" id="UP000263489">
    <property type="component" value="Unassembled WGS sequence"/>
</dbReference>
<protein>
    <submittedName>
        <fullName evidence="1">Uncharacterized protein</fullName>
    </submittedName>
</protein>
<evidence type="ECO:0000313" key="2">
    <source>
        <dbReference type="Proteomes" id="UP000263489"/>
    </source>
</evidence>
<evidence type="ECO:0000313" key="1">
    <source>
        <dbReference type="EMBL" id="HBC35752.1"/>
    </source>
</evidence>
<accession>A0A352IWB9</accession>
<name>A0A352IWB9_9GAMM</name>
<proteinExistence type="predicted"/>
<reference evidence="1 2" key="1">
    <citation type="journal article" date="2018" name="Nat. Biotechnol.">
        <title>A standardized bacterial taxonomy based on genome phylogeny substantially revises the tree of life.</title>
        <authorList>
            <person name="Parks D.H."/>
            <person name="Chuvochina M."/>
            <person name="Waite D.W."/>
            <person name="Rinke C."/>
            <person name="Skarshewski A."/>
            <person name="Chaumeil P.A."/>
            <person name="Hugenholtz P."/>
        </authorList>
    </citation>
    <scope>NUCLEOTIDE SEQUENCE [LARGE SCALE GENOMIC DNA]</scope>
    <source>
        <strain evidence="1">UBA9380</strain>
    </source>
</reference>
<dbReference type="AlphaFoldDB" id="A0A352IWB9"/>
<gene>
    <name evidence="1" type="ORF">DC045_15920</name>
</gene>
<sequence>MARVGKLYRMLGKAEAAAHKLLKGLQVHKLAYKLNVRQQEFLPVSPSRMRSQGSDRIEQFRYYQHLLNVQQFVFFKAHSLGESP</sequence>
<organism evidence="1 2">
    <name type="scientific">Marinobacter adhaerens</name>
    <dbReference type="NCBI Taxonomy" id="1033846"/>
    <lineage>
        <taxon>Bacteria</taxon>
        <taxon>Pseudomonadati</taxon>
        <taxon>Pseudomonadota</taxon>
        <taxon>Gammaproteobacteria</taxon>
        <taxon>Pseudomonadales</taxon>
        <taxon>Marinobacteraceae</taxon>
        <taxon>Marinobacter</taxon>
    </lineage>
</organism>
<dbReference type="EMBL" id="DNNA01000255">
    <property type="protein sequence ID" value="HBC35752.1"/>
    <property type="molecule type" value="Genomic_DNA"/>
</dbReference>